<feature type="compositionally biased region" description="Basic residues" evidence="1">
    <location>
        <begin position="224"/>
        <end position="234"/>
    </location>
</feature>
<feature type="compositionally biased region" description="Low complexity" evidence="1">
    <location>
        <begin position="1434"/>
        <end position="1448"/>
    </location>
</feature>
<feature type="compositionally biased region" description="Polar residues" evidence="1">
    <location>
        <begin position="75"/>
        <end position="86"/>
    </location>
</feature>
<name>A0A1E1KQP7_9HELO</name>
<keyword evidence="3" id="KW-1185">Reference proteome</keyword>
<feature type="region of interest" description="Disordered" evidence="1">
    <location>
        <begin position="1660"/>
        <end position="1703"/>
    </location>
</feature>
<evidence type="ECO:0000256" key="1">
    <source>
        <dbReference type="SAM" id="MobiDB-lite"/>
    </source>
</evidence>
<reference evidence="3" key="1">
    <citation type="submission" date="2016-03" db="EMBL/GenBank/DDBJ databases">
        <authorList>
            <person name="Ploux O."/>
        </authorList>
    </citation>
    <scope>NUCLEOTIDE SEQUENCE [LARGE SCALE GENOMIC DNA]</scope>
    <source>
        <strain evidence="3">UK7</strain>
    </source>
</reference>
<feature type="region of interest" description="Disordered" evidence="1">
    <location>
        <begin position="1"/>
        <end position="97"/>
    </location>
</feature>
<feature type="compositionally biased region" description="Basic residues" evidence="1">
    <location>
        <begin position="335"/>
        <end position="348"/>
    </location>
</feature>
<feature type="region of interest" description="Disordered" evidence="1">
    <location>
        <begin position="1434"/>
        <end position="1473"/>
    </location>
</feature>
<sequence>MPIPTPSPRRILSASSKMNRGPDLAVDASASKEKVKKPVSMSSPMVTMSQDMPAPNLATLNEDMPAPLRTRRVQSTRQPGLTTSDTAYPGRSGTGEAESWPAPVFASATASLNAAIQSGAWKVIGFSKAKPTLGVSKSAIVFQGTELLMSQPQVTTPTIKPKQEKRHATSRDEISTVGREIPHPALSTSKKHGCLNPTCEDVFDDTEPMHPNVYHSPTLPPKPPVKKRTRKKKPAGVQSGAESETLFREIPVEEIDLNPKSPKSPKTRQDALAQTFPVAVNTPTNPAPALPSVVVELQAEAKVRQNQEITQLDSYTPTVLRPPMASAEDEVLRQDKKKKPKKKKKGSTKGKEKEEKLIPPAIVRSPTLEERQEKMMQTFMLYDNAFQKQYERIKEEVLAAGGEENDADLAMGIGLAVPTPSEQDEATVKDLRRYGKLSYNPYYGPASSASEYGAVRNHAMTPAWTMVDKSEGEKKPITEFLQKESNVNIDVDNAAVERAHNFWDKPVEVLGEKGKDLKDLNSTFKAALDKVAGAKLNTMISGGRGTVNIQAGTLFAAVGGEEEKGNEDGDVMRLAMEKESQFDEMLNNSDATSEFKNAERILASDTVKENATAKTVANPTPLIARTEEIKKQAVTISHTPEELHYHLHVLFPKIAVDATWFTSSIISRIAGHPKLMCRPQAYNTDITTCVEHFMTILYPMFSMHDDSDASKFHIWVLWLNGCETLWRLIHEGLCARHYQGRYGLRRLDQTICGFMKAILSDNRDPNVWNDTVDVLCILTMWFIEEFHWAAGDFDVVIKSAEEIFSCEGDLKYALNHKVGTTHIIFPSREPVVDETIEAAAETNYDDALLTDEEFRAKMAGYGITIPQVLQILNQVIDGVHEIFTDVDPDTRQDDEKLAIQCFNKCAFALWKIIDEHSRYMAVKRMCKAAYYAAVTDLHSRTGQKIWLLRTLTLWFREQWLNTGGDLQAIDALVLKEVPAGDRDYHAFVMRQGGVAEWKDVFGMEEVNRTIPKVEATVPQVEVQPIAHLHSVQQAPGDMQKAATVAATPTSLSMACQKKSQGGGADSDKSMTIADFGDDIPQVIQNIDRIIENISSTTSGTRSRRDAEMEFVNCSYALWNEVRLALEAMPVTDPSKSKSKSQIESSKRKAESKVTNGLRLMCWKALTCIVDKSIPDVERVKLMMRLAVWFVLRWRMAGEDLGKVEVEALKEFPTGKEGWDTFPRVSLTELNPVSIATGAWKESLGLNGGRAVTVGASKNKKMAKEKEMKDAVKEAVANLQKVTKSDAVAVSEAKSEAPINAEKTIIGVEDALKEAVISLQKVVRSNGNAGTDLKCELPAAKSTAVPEAKCKVATATQDKKVGERENFDENHESMEYIEPSAVLAKSVSSESIPAEVNRRKVNAVYSEQRKLAALTTSGSSILKVLADREITSTSSINNNSFTAPKQDNTQDTDIDQDEDNMSKNTVPPTPPMTSEEFSAQQAQGIDLHAIQNTMQSLSHTLEQITIALYGTTTSINTSTEAINTNSQTDGLLLIANHLTTALKDAQTQIASVDSKLSTISTAITDLHSDNALLKTSLQQIIKKMDSRQEKERQTGITTEDILRQLLSEFQLLKKDVEILNRKDVFGDKEKGIWMEKAEELNAVVERAREVGGLSEVLWPQGDGDEFTGGSARGEVKSECAKVGDDEGEGEKGRKRDLYGKVGHRAGRGQGGGGFCGVM</sequence>
<feature type="region of interest" description="Disordered" evidence="1">
    <location>
        <begin position="209"/>
        <end position="270"/>
    </location>
</feature>
<comment type="caution">
    <text evidence="2">The sequence shown here is derived from an EMBL/GenBank/DDBJ whole genome shotgun (WGS) entry which is preliminary data.</text>
</comment>
<feature type="compositionally biased region" description="Low complexity" evidence="1">
    <location>
        <begin position="38"/>
        <end position="49"/>
    </location>
</feature>
<dbReference type="EMBL" id="FJUW01000019">
    <property type="protein sequence ID" value="CZT00328.1"/>
    <property type="molecule type" value="Genomic_DNA"/>
</dbReference>
<feature type="region of interest" description="Disordered" evidence="1">
    <location>
        <begin position="319"/>
        <end position="356"/>
    </location>
</feature>
<gene>
    <name evidence="2" type="ORF">RCO7_08319</name>
</gene>
<proteinExistence type="predicted"/>
<evidence type="ECO:0000313" key="2">
    <source>
        <dbReference type="EMBL" id="CZT00328.1"/>
    </source>
</evidence>
<dbReference type="InParanoid" id="A0A1E1KQP7"/>
<dbReference type="Proteomes" id="UP000178129">
    <property type="component" value="Unassembled WGS sequence"/>
</dbReference>
<organism evidence="2 3">
    <name type="scientific">Rhynchosporium graminicola</name>
    <dbReference type="NCBI Taxonomy" id="2792576"/>
    <lineage>
        <taxon>Eukaryota</taxon>
        <taxon>Fungi</taxon>
        <taxon>Dikarya</taxon>
        <taxon>Ascomycota</taxon>
        <taxon>Pezizomycotina</taxon>
        <taxon>Leotiomycetes</taxon>
        <taxon>Helotiales</taxon>
        <taxon>Ploettnerulaceae</taxon>
        <taxon>Rhynchosporium</taxon>
    </lineage>
</organism>
<evidence type="ECO:0000313" key="3">
    <source>
        <dbReference type="Proteomes" id="UP000178129"/>
    </source>
</evidence>
<accession>A0A1E1KQP7</accession>
<feature type="compositionally biased region" description="Basic and acidic residues" evidence="1">
    <location>
        <begin position="1672"/>
        <end position="1697"/>
    </location>
</feature>
<feature type="compositionally biased region" description="Acidic residues" evidence="1">
    <location>
        <begin position="1449"/>
        <end position="1458"/>
    </location>
</feature>
<protein>
    <submittedName>
        <fullName evidence="2">Uncharacterized protein</fullName>
    </submittedName>
</protein>